<protein>
    <recommendedName>
        <fullName evidence="3">Periplasmic protein</fullName>
    </recommendedName>
</protein>
<dbReference type="Proteomes" id="UP000637643">
    <property type="component" value="Unassembled WGS sequence"/>
</dbReference>
<evidence type="ECO:0000313" key="2">
    <source>
        <dbReference type="Proteomes" id="UP000637643"/>
    </source>
</evidence>
<evidence type="ECO:0008006" key="3">
    <source>
        <dbReference type="Google" id="ProtNLM"/>
    </source>
</evidence>
<name>A0A917CDF9_9BACL</name>
<accession>A0A917CDF9</accession>
<organism evidence="1 2">
    <name type="scientific">Paenibacillus albidus</name>
    <dbReference type="NCBI Taxonomy" id="2041023"/>
    <lineage>
        <taxon>Bacteria</taxon>
        <taxon>Bacillati</taxon>
        <taxon>Bacillota</taxon>
        <taxon>Bacilli</taxon>
        <taxon>Bacillales</taxon>
        <taxon>Paenibacillaceae</taxon>
        <taxon>Paenibacillus</taxon>
    </lineage>
</organism>
<keyword evidence="2" id="KW-1185">Reference proteome</keyword>
<dbReference type="RefSeq" id="WP_189026811.1">
    <property type="nucleotide sequence ID" value="NZ_BMKR01000012.1"/>
</dbReference>
<gene>
    <name evidence="1" type="ORF">GCM10010912_33180</name>
</gene>
<dbReference type="EMBL" id="BMKR01000012">
    <property type="protein sequence ID" value="GGF85232.1"/>
    <property type="molecule type" value="Genomic_DNA"/>
</dbReference>
<dbReference type="AlphaFoldDB" id="A0A917CDF9"/>
<reference evidence="1" key="1">
    <citation type="journal article" date="2014" name="Int. J. Syst. Evol. Microbiol.">
        <title>Complete genome sequence of Corynebacterium casei LMG S-19264T (=DSM 44701T), isolated from a smear-ripened cheese.</title>
        <authorList>
            <consortium name="US DOE Joint Genome Institute (JGI-PGF)"/>
            <person name="Walter F."/>
            <person name="Albersmeier A."/>
            <person name="Kalinowski J."/>
            <person name="Ruckert C."/>
        </authorList>
    </citation>
    <scope>NUCLEOTIDE SEQUENCE</scope>
    <source>
        <strain evidence="1">CGMCC 1.16134</strain>
    </source>
</reference>
<evidence type="ECO:0000313" key="1">
    <source>
        <dbReference type="EMBL" id="GGF85232.1"/>
    </source>
</evidence>
<proteinExistence type="predicted"/>
<comment type="caution">
    <text evidence="1">The sequence shown here is derived from an EMBL/GenBank/DDBJ whole genome shotgun (WGS) entry which is preliminary data.</text>
</comment>
<reference evidence="1" key="2">
    <citation type="submission" date="2020-09" db="EMBL/GenBank/DDBJ databases">
        <authorList>
            <person name="Sun Q."/>
            <person name="Zhou Y."/>
        </authorList>
    </citation>
    <scope>NUCLEOTIDE SEQUENCE</scope>
    <source>
        <strain evidence="1">CGMCC 1.16134</strain>
    </source>
</reference>
<sequence length="146" mass="17430">MRGKGTERWGTYEPFHLMLNNYRVANIVISNHAKSRYMDRISLDSSDAGEEIAAWMWQCLKQKRIKAYSHSEYNAYLIDDDLVMIAEFNKLEDEKSLSGQPLYSMIVVSFLGKVSLTPQLRELRSYYTWLRNSRRIKLMKRRRKRR</sequence>